<dbReference type="GO" id="GO:0019915">
    <property type="term" value="P:lipid storage"/>
    <property type="evidence" value="ECO:0007669"/>
    <property type="project" value="InterPro"/>
</dbReference>
<accession>A0A8C3JQ99</accession>
<keyword evidence="3" id="KW-1185">Reference proteome</keyword>
<dbReference type="PANTHER" id="PTHR13390:SF0">
    <property type="entry name" value="LIPID DROPLET-ASSOCIATED HYDROLASE"/>
    <property type="match status" value="1"/>
</dbReference>
<dbReference type="PANTHER" id="PTHR13390">
    <property type="entry name" value="LIPASE"/>
    <property type="match status" value="1"/>
</dbReference>
<dbReference type="AlphaFoldDB" id="A0A8C3JQ99"/>
<dbReference type="Pfam" id="PF10230">
    <property type="entry name" value="LIDHydrolase"/>
    <property type="match status" value="1"/>
</dbReference>
<organism evidence="2 3">
    <name type="scientific">Calidris pygmaea</name>
    <name type="common">Spoon-billed sandpiper</name>
    <dbReference type="NCBI Taxonomy" id="425635"/>
    <lineage>
        <taxon>Eukaryota</taxon>
        <taxon>Metazoa</taxon>
        <taxon>Chordata</taxon>
        <taxon>Craniata</taxon>
        <taxon>Vertebrata</taxon>
        <taxon>Euteleostomi</taxon>
        <taxon>Archelosauria</taxon>
        <taxon>Archosauria</taxon>
        <taxon>Dinosauria</taxon>
        <taxon>Saurischia</taxon>
        <taxon>Theropoda</taxon>
        <taxon>Coelurosauria</taxon>
        <taxon>Aves</taxon>
        <taxon>Neognathae</taxon>
        <taxon>Neoaves</taxon>
        <taxon>Charadriiformes</taxon>
        <taxon>Scolopacidae</taxon>
        <taxon>Calidris</taxon>
    </lineage>
</organism>
<evidence type="ECO:0000256" key="1">
    <source>
        <dbReference type="ARBA" id="ARBA00022801"/>
    </source>
</evidence>
<dbReference type="InterPro" id="IPR019363">
    <property type="entry name" value="LDAH"/>
</dbReference>
<reference evidence="2" key="2">
    <citation type="submission" date="2025-09" db="UniProtKB">
        <authorList>
            <consortium name="Ensembl"/>
        </authorList>
    </citation>
    <scope>IDENTIFICATION</scope>
</reference>
<keyword evidence="1" id="KW-0378">Hydrolase</keyword>
<protein>
    <recommendedName>
        <fullName evidence="4">Lipid droplet-associated hydrolase</fullName>
    </recommendedName>
</protein>
<dbReference type="GO" id="GO:0005811">
    <property type="term" value="C:lipid droplet"/>
    <property type="evidence" value="ECO:0007669"/>
    <property type="project" value="InterPro"/>
</dbReference>
<dbReference type="Ensembl" id="ENSCPGT00000010053.1">
    <property type="protein sequence ID" value="ENSCPGP00000009165.1"/>
    <property type="gene ID" value="ENSCPGG00000006511.1"/>
</dbReference>
<sequence length="141" mass="15799">MKSASEEAIPLHEEFIYCCGAATHVLKCGPWKDLSKDESKNLPRLLFMIIPGNPGLAGYYRTFIQALYRGLNQQYPVWVVSHAGHCKPPSGMEMIEGTKLAPLLFLYARRVGPSDLSKLNYNLKKQYGKKHRSGAGITNYP</sequence>
<evidence type="ECO:0000313" key="2">
    <source>
        <dbReference type="Ensembl" id="ENSCPGP00000009165.1"/>
    </source>
</evidence>
<proteinExistence type="predicted"/>
<dbReference type="Proteomes" id="UP000694419">
    <property type="component" value="Unplaced"/>
</dbReference>
<dbReference type="GO" id="GO:0016298">
    <property type="term" value="F:lipase activity"/>
    <property type="evidence" value="ECO:0007669"/>
    <property type="project" value="InterPro"/>
</dbReference>
<reference evidence="2" key="1">
    <citation type="submission" date="2025-08" db="UniProtKB">
        <authorList>
            <consortium name="Ensembl"/>
        </authorList>
    </citation>
    <scope>IDENTIFICATION</scope>
</reference>
<evidence type="ECO:0000313" key="3">
    <source>
        <dbReference type="Proteomes" id="UP000694419"/>
    </source>
</evidence>
<name>A0A8C3JQ99_9CHAR</name>
<evidence type="ECO:0008006" key="4">
    <source>
        <dbReference type="Google" id="ProtNLM"/>
    </source>
</evidence>